<evidence type="ECO:0000313" key="1">
    <source>
        <dbReference type="Proteomes" id="UP000887574"/>
    </source>
</evidence>
<keyword evidence="1" id="KW-1185">Reference proteome</keyword>
<dbReference type="AlphaFoldDB" id="A0A915EN49"/>
<sequence length="83" mass="10008">MNSQTRTLWALLLVRNGIKKTSYRQFWIHPMYEQRVRIRAYARLMPQFEQFPNELHSYLRMDSAMFALLLQTVTSRLLKTSIT</sequence>
<organism evidence="1 2">
    <name type="scientific">Ditylenchus dipsaci</name>
    <dbReference type="NCBI Taxonomy" id="166011"/>
    <lineage>
        <taxon>Eukaryota</taxon>
        <taxon>Metazoa</taxon>
        <taxon>Ecdysozoa</taxon>
        <taxon>Nematoda</taxon>
        <taxon>Chromadorea</taxon>
        <taxon>Rhabditida</taxon>
        <taxon>Tylenchina</taxon>
        <taxon>Tylenchomorpha</taxon>
        <taxon>Sphaerularioidea</taxon>
        <taxon>Anguinidae</taxon>
        <taxon>Anguininae</taxon>
        <taxon>Ditylenchus</taxon>
    </lineage>
</organism>
<dbReference type="WBParaSite" id="jg8592">
    <property type="protein sequence ID" value="jg8592"/>
    <property type="gene ID" value="jg8592"/>
</dbReference>
<protein>
    <submittedName>
        <fullName evidence="2">Uncharacterized protein</fullName>
    </submittedName>
</protein>
<reference evidence="2" key="1">
    <citation type="submission" date="2022-11" db="UniProtKB">
        <authorList>
            <consortium name="WormBaseParasite"/>
        </authorList>
    </citation>
    <scope>IDENTIFICATION</scope>
</reference>
<proteinExistence type="predicted"/>
<accession>A0A915EN49</accession>
<evidence type="ECO:0000313" key="2">
    <source>
        <dbReference type="WBParaSite" id="jg8592"/>
    </source>
</evidence>
<name>A0A915EN49_9BILA</name>
<dbReference type="Proteomes" id="UP000887574">
    <property type="component" value="Unplaced"/>
</dbReference>